<proteinExistence type="predicted"/>
<dbReference type="GO" id="GO:0061630">
    <property type="term" value="F:ubiquitin protein ligase activity"/>
    <property type="evidence" value="ECO:0007669"/>
    <property type="project" value="UniProtKB-EC"/>
</dbReference>
<dbReference type="InterPro" id="IPR044611">
    <property type="entry name" value="E3A/B/C-like"/>
</dbReference>
<dbReference type="PANTHER" id="PTHR45700">
    <property type="entry name" value="UBIQUITIN-PROTEIN LIGASE E3C"/>
    <property type="match status" value="1"/>
</dbReference>
<comment type="caution">
    <text evidence="7">The sequence shown here is derived from an EMBL/GenBank/DDBJ whole genome shotgun (WGS) entry which is preliminary data.</text>
</comment>
<sequence>MDPKNPLSLLLTDVQQAYWLLQECPAEVQMLIASASERIMSSVTVRPDLVTARLMKGILIIFMNPNLKERPQNNVVLNLCHIVWRSSSSCQRVLKYYLITPRSNSGTGSASLEETMAWLVWLVQRLIKTHVEIIEGYVPGQPNSTAKLDENVISALRCLSFFYLVNQETKLIKYTEFYNETLNGFIDIKSDFQRFCEGNFALCKFHFVLTVSTKANILKMESLNLMRDKLHLAFFKTMFIGVNSPYLVLTIRRDHLIEDALAQLQHKPHEDLKKQLRVKFVDEEGIDEGGVQKEFFQLIMRELIDPKYGMFVTNEETRLCWLASNPLDDDVALDEYNMIGRLMGVAIYNGIILDIHFPLALYKKLSRTHELAGDPRGAADETWELEDLWELDPTLARGLSQLQTFEGDVVEAYDRTFQVEYQSFGQTFTHDLVPDGANIQLTNENRNEFVKEYLKFYFTTSVARQFNAFRDGFHHVTLGSAIQFFRPEEVEQLVCGSPDLDFNALEQVTHYEGGFTARSRIIRWFWEIVRGYEDTDRKRLLFFATGSDRVPIGGLGRLSFTIAKNGPDSMRLPTAHTCYNTLMLCAYSSKERLQERLTTAIKNAEGFGLM</sequence>
<dbReference type="EMBL" id="JAAAJB010000168">
    <property type="protein sequence ID" value="KAG0263156.1"/>
    <property type="molecule type" value="Genomic_DNA"/>
</dbReference>
<dbReference type="InterPro" id="IPR035983">
    <property type="entry name" value="Hect_E3_ubiquitin_ligase"/>
</dbReference>
<comment type="catalytic activity">
    <reaction evidence="1">
        <text>S-ubiquitinyl-[E2 ubiquitin-conjugating enzyme]-L-cysteine + [acceptor protein]-L-lysine = [E2 ubiquitin-conjugating enzyme]-L-cysteine + N(6)-ubiquitinyl-[acceptor protein]-L-lysine.</text>
        <dbReference type="EC" id="2.3.2.26"/>
    </reaction>
</comment>
<organism evidence="7 8">
    <name type="scientific">Actinomortierella ambigua</name>
    <dbReference type="NCBI Taxonomy" id="1343610"/>
    <lineage>
        <taxon>Eukaryota</taxon>
        <taxon>Fungi</taxon>
        <taxon>Fungi incertae sedis</taxon>
        <taxon>Mucoromycota</taxon>
        <taxon>Mortierellomycotina</taxon>
        <taxon>Mortierellomycetes</taxon>
        <taxon>Mortierellales</taxon>
        <taxon>Mortierellaceae</taxon>
        <taxon>Actinomortierella</taxon>
    </lineage>
</organism>
<dbReference type="PANTHER" id="PTHR45700:SF8">
    <property type="entry name" value="HECT-TYPE E3 UBIQUITIN TRANSFERASE"/>
    <property type="match status" value="1"/>
</dbReference>
<protein>
    <recommendedName>
        <fullName evidence="2">HECT-type E3 ubiquitin transferase</fullName>
        <ecNumber evidence="2">2.3.2.26</ecNumber>
    </recommendedName>
</protein>
<evidence type="ECO:0000256" key="3">
    <source>
        <dbReference type="ARBA" id="ARBA00022679"/>
    </source>
</evidence>
<feature type="active site" description="Glycyl thioester intermediate" evidence="5">
    <location>
        <position position="578"/>
    </location>
</feature>
<keyword evidence="4 5" id="KW-0833">Ubl conjugation pathway</keyword>
<evidence type="ECO:0000256" key="5">
    <source>
        <dbReference type="PROSITE-ProRule" id="PRU00104"/>
    </source>
</evidence>
<keyword evidence="8" id="KW-1185">Reference proteome</keyword>
<dbReference type="OrthoDB" id="8068875at2759"/>
<evidence type="ECO:0000313" key="7">
    <source>
        <dbReference type="EMBL" id="KAG0263156.1"/>
    </source>
</evidence>
<reference evidence="7" key="1">
    <citation type="journal article" date="2020" name="Fungal Divers.">
        <title>Resolving the Mortierellaceae phylogeny through synthesis of multi-gene phylogenetics and phylogenomics.</title>
        <authorList>
            <person name="Vandepol N."/>
            <person name="Liber J."/>
            <person name="Desiro A."/>
            <person name="Na H."/>
            <person name="Kennedy M."/>
            <person name="Barry K."/>
            <person name="Grigoriev I.V."/>
            <person name="Miller A.N."/>
            <person name="O'Donnell K."/>
            <person name="Stajich J.E."/>
            <person name="Bonito G."/>
        </authorList>
    </citation>
    <scope>NUCLEOTIDE SEQUENCE</scope>
    <source>
        <strain evidence="7">BC1065</strain>
    </source>
</reference>
<feature type="domain" description="HECT" evidence="6">
    <location>
        <begin position="268"/>
        <end position="610"/>
    </location>
</feature>
<dbReference type="FunFam" id="3.30.2410.10:FF:000003">
    <property type="entry name" value="probable E3 ubiquitin-protein ligase HERC4 isoform X1"/>
    <property type="match status" value="1"/>
</dbReference>
<dbReference type="SMART" id="SM00119">
    <property type="entry name" value="HECTc"/>
    <property type="match status" value="1"/>
</dbReference>
<dbReference type="Gene3D" id="3.30.2410.10">
    <property type="entry name" value="Hect, E3 ligase catalytic domain"/>
    <property type="match status" value="1"/>
</dbReference>
<dbReference type="Gene3D" id="3.90.1750.10">
    <property type="entry name" value="Hect, E3 ligase catalytic domains"/>
    <property type="match status" value="1"/>
</dbReference>
<dbReference type="InterPro" id="IPR000569">
    <property type="entry name" value="HECT_dom"/>
</dbReference>
<evidence type="ECO:0000256" key="4">
    <source>
        <dbReference type="ARBA" id="ARBA00022786"/>
    </source>
</evidence>
<dbReference type="GO" id="GO:0000209">
    <property type="term" value="P:protein polyubiquitination"/>
    <property type="evidence" value="ECO:0007669"/>
    <property type="project" value="InterPro"/>
</dbReference>
<dbReference type="CDD" id="cd00078">
    <property type="entry name" value="HECTc"/>
    <property type="match status" value="1"/>
</dbReference>
<evidence type="ECO:0000259" key="6">
    <source>
        <dbReference type="PROSITE" id="PS50237"/>
    </source>
</evidence>
<evidence type="ECO:0000256" key="1">
    <source>
        <dbReference type="ARBA" id="ARBA00000885"/>
    </source>
</evidence>
<dbReference type="Proteomes" id="UP000807716">
    <property type="component" value="Unassembled WGS sequence"/>
</dbReference>
<dbReference type="AlphaFoldDB" id="A0A9P6QCW8"/>
<keyword evidence="3" id="KW-0808">Transferase</keyword>
<evidence type="ECO:0000313" key="8">
    <source>
        <dbReference type="Proteomes" id="UP000807716"/>
    </source>
</evidence>
<dbReference type="SUPFAM" id="SSF56204">
    <property type="entry name" value="Hect, E3 ligase catalytic domain"/>
    <property type="match status" value="1"/>
</dbReference>
<dbReference type="Gene3D" id="3.30.2160.10">
    <property type="entry name" value="Hect, E3 ligase catalytic domain"/>
    <property type="match status" value="1"/>
</dbReference>
<evidence type="ECO:0000256" key="2">
    <source>
        <dbReference type="ARBA" id="ARBA00012485"/>
    </source>
</evidence>
<dbReference type="EC" id="2.3.2.26" evidence="2"/>
<name>A0A9P6QCW8_9FUNG</name>
<dbReference type="Pfam" id="PF00632">
    <property type="entry name" value="HECT"/>
    <property type="match status" value="1"/>
</dbReference>
<gene>
    <name evidence="7" type="primary">HECTD2</name>
    <name evidence="7" type="ORF">DFQ27_001900</name>
</gene>
<accession>A0A9P6QCW8</accession>
<dbReference type="PROSITE" id="PS50237">
    <property type="entry name" value="HECT"/>
    <property type="match status" value="1"/>
</dbReference>